<dbReference type="GO" id="GO:0006935">
    <property type="term" value="P:chemotaxis"/>
    <property type="evidence" value="ECO:0007669"/>
    <property type="project" value="UniProtKB-UniRule"/>
</dbReference>
<dbReference type="InterPro" id="IPR011324">
    <property type="entry name" value="Cytotoxic_necrot_fac-like_cat"/>
</dbReference>
<dbReference type="STRING" id="1641875.XM53_15375"/>
<dbReference type="EC" id="3.5.1.44" evidence="3"/>
<dbReference type="InterPro" id="IPR038592">
    <property type="entry name" value="CheD-like_sf"/>
</dbReference>
<dbReference type="InterPro" id="IPR005659">
    <property type="entry name" value="Chemorcpt_Glu_NH3ase_CheD"/>
</dbReference>
<dbReference type="EMBL" id="LAXJ01000018">
    <property type="protein sequence ID" value="KRS11690.1"/>
    <property type="molecule type" value="Genomic_DNA"/>
</dbReference>
<dbReference type="SUPFAM" id="SSF64438">
    <property type="entry name" value="CNF1/YfiH-like putative cysteine hydrolases"/>
    <property type="match status" value="1"/>
</dbReference>
<dbReference type="GO" id="GO:0050568">
    <property type="term" value="F:protein-glutamine glutaminase activity"/>
    <property type="evidence" value="ECO:0007669"/>
    <property type="project" value="UniProtKB-UniRule"/>
</dbReference>
<feature type="region of interest" description="Disordered" evidence="4">
    <location>
        <begin position="149"/>
        <end position="171"/>
    </location>
</feature>
<reference evidence="5 6" key="1">
    <citation type="submission" date="2015-04" db="EMBL/GenBank/DDBJ databases">
        <title>The draft genome sequence of Roseovarius sp.R12b.</title>
        <authorList>
            <person name="Li G."/>
            <person name="Lai Q."/>
            <person name="Shao Z."/>
            <person name="Yan P."/>
        </authorList>
    </citation>
    <scope>NUCLEOTIDE SEQUENCE [LARGE SCALE GENOMIC DNA]</scope>
    <source>
        <strain evidence="5 6">R12B</strain>
    </source>
</reference>
<dbReference type="Gene3D" id="3.30.1330.200">
    <property type="match status" value="1"/>
</dbReference>
<gene>
    <name evidence="3" type="primary">cheD</name>
    <name evidence="5" type="ORF">XM53_15375</name>
</gene>
<proteinExistence type="inferred from homology"/>
<dbReference type="PATRIC" id="fig|1641875.4.peg.885"/>
<dbReference type="PANTHER" id="PTHR35147:SF3">
    <property type="entry name" value="CHEMORECEPTOR GLUTAMINE DEAMIDASE CHED 1-RELATED"/>
    <property type="match status" value="1"/>
</dbReference>
<evidence type="ECO:0000313" key="5">
    <source>
        <dbReference type="EMBL" id="KRS11690.1"/>
    </source>
</evidence>
<evidence type="ECO:0000256" key="4">
    <source>
        <dbReference type="SAM" id="MobiDB-lite"/>
    </source>
</evidence>
<evidence type="ECO:0000256" key="1">
    <source>
        <dbReference type="ARBA" id="ARBA00022500"/>
    </source>
</evidence>
<sequence>MPLFQGETRISDRRDEIMTTILGSCIATCMWDAVAGVGGMNHFLLPGGTSDRGDNMRYGVNAMELLINGLLKKGADRRRLEVKLFGGAKMFEGGAEIGAKNASFAQWYVENEGFTVTGSCLGGTRGRKIRFWPASGRVQQCFMNTMTDPAVPVTTRPPRDDNAAQGDIQLF</sequence>
<dbReference type="PANTHER" id="PTHR35147">
    <property type="entry name" value="CHEMORECEPTOR GLUTAMINE DEAMIDASE CHED-RELATED"/>
    <property type="match status" value="1"/>
</dbReference>
<dbReference type="HAMAP" id="MF_01440">
    <property type="entry name" value="CheD"/>
    <property type="match status" value="1"/>
</dbReference>
<comment type="catalytic activity">
    <reaction evidence="3">
        <text>L-glutaminyl-[protein] + H2O = L-glutamyl-[protein] + NH4(+)</text>
        <dbReference type="Rhea" id="RHEA:16441"/>
        <dbReference type="Rhea" id="RHEA-COMP:10207"/>
        <dbReference type="Rhea" id="RHEA-COMP:10208"/>
        <dbReference type="ChEBI" id="CHEBI:15377"/>
        <dbReference type="ChEBI" id="CHEBI:28938"/>
        <dbReference type="ChEBI" id="CHEBI:29973"/>
        <dbReference type="ChEBI" id="CHEBI:30011"/>
        <dbReference type="EC" id="3.5.1.44"/>
    </reaction>
</comment>
<keyword evidence="6" id="KW-1185">Reference proteome</keyword>
<dbReference type="Pfam" id="PF03975">
    <property type="entry name" value="CheD"/>
    <property type="match status" value="1"/>
</dbReference>
<comment type="similarity">
    <text evidence="3">Belongs to the CheD family.</text>
</comment>
<comment type="function">
    <text evidence="3">Probably deamidates glutamine residues to glutamate on methyl-accepting chemotaxis receptors (MCPs), playing an important role in chemotaxis.</text>
</comment>
<evidence type="ECO:0000313" key="6">
    <source>
        <dbReference type="Proteomes" id="UP000051295"/>
    </source>
</evidence>
<protein>
    <recommendedName>
        <fullName evidence="3">Probable chemoreceptor glutamine deamidase CheD</fullName>
        <ecNumber evidence="3">3.5.1.44</ecNumber>
    </recommendedName>
</protein>
<dbReference type="Proteomes" id="UP000051295">
    <property type="component" value="Unassembled WGS sequence"/>
</dbReference>
<dbReference type="CDD" id="cd16352">
    <property type="entry name" value="CheD"/>
    <property type="match status" value="1"/>
</dbReference>
<keyword evidence="1 3" id="KW-0145">Chemotaxis</keyword>
<keyword evidence="2 3" id="KW-0378">Hydrolase</keyword>
<evidence type="ECO:0000256" key="3">
    <source>
        <dbReference type="HAMAP-Rule" id="MF_01440"/>
    </source>
</evidence>
<name>A0A0T5NS06_9RHOB</name>
<comment type="caution">
    <text evidence="5">The sequence shown here is derived from an EMBL/GenBank/DDBJ whole genome shotgun (WGS) entry which is preliminary data.</text>
</comment>
<accession>A0A0T5NS06</accession>
<evidence type="ECO:0000256" key="2">
    <source>
        <dbReference type="ARBA" id="ARBA00022801"/>
    </source>
</evidence>
<dbReference type="AlphaFoldDB" id="A0A0T5NS06"/>
<organism evidence="5 6">
    <name type="scientific">Roseovarius atlanticus</name>
    <dbReference type="NCBI Taxonomy" id="1641875"/>
    <lineage>
        <taxon>Bacteria</taxon>
        <taxon>Pseudomonadati</taxon>
        <taxon>Pseudomonadota</taxon>
        <taxon>Alphaproteobacteria</taxon>
        <taxon>Rhodobacterales</taxon>
        <taxon>Roseobacteraceae</taxon>
        <taxon>Roseovarius</taxon>
    </lineage>
</organism>